<dbReference type="GO" id="GO:0000428">
    <property type="term" value="C:DNA-directed RNA polymerase complex"/>
    <property type="evidence" value="ECO:0007669"/>
    <property type="project" value="UniProtKB-KW"/>
</dbReference>
<dbReference type="Gene3D" id="1.10.10.60">
    <property type="entry name" value="Homeodomain-like"/>
    <property type="match status" value="1"/>
</dbReference>
<dbReference type="Pfam" id="PF04963">
    <property type="entry name" value="Sigma54_CBD"/>
    <property type="match status" value="1"/>
</dbReference>
<keyword evidence="12" id="KW-1185">Reference proteome</keyword>
<protein>
    <submittedName>
        <fullName evidence="11">RNA polymerase, sigma 54 subunit, RpoN/SigL</fullName>
    </submittedName>
</protein>
<keyword evidence="5" id="KW-0805">Transcription regulation</keyword>
<dbReference type="Pfam" id="PF00309">
    <property type="entry name" value="Sigma54_AID"/>
    <property type="match status" value="1"/>
</dbReference>
<dbReference type="GO" id="GO:0001216">
    <property type="term" value="F:DNA-binding transcription activator activity"/>
    <property type="evidence" value="ECO:0007669"/>
    <property type="project" value="InterPro"/>
</dbReference>
<dbReference type="PROSITE" id="PS50044">
    <property type="entry name" value="SIGMA54_3"/>
    <property type="match status" value="1"/>
</dbReference>
<evidence type="ECO:0000256" key="1">
    <source>
        <dbReference type="ARBA" id="ARBA00008798"/>
    </source>
</evidence>
<dbReference type="PROSITE" id="PS00717">
    <property type="entry name" value="SIGMA54_1"/>
    <property type="match status" value="1"/>
</dbReference>
<dbReference type="Gene3D" id="1.10.10.1330">
    <property type="entry name" value="RNA polymerase sigma-54 factor, core-binding domain"/>
    <property type="match status" value="1"/>
</dbReference>
<comment type="similarity">
    <text evidence="1">Belongs to the sigma-54 factor family.</text>
</comment>
<dbReference type="PROSITE" id="PS00718">
    <property type="entry name" value="SIGMA54_2"/>
    <property type="match status" value="1"/>
</dbReference>
<evidence type="ECO:0000256" key="6">
    <source>
        <dbReference type="ARBA" id="ARBA00023082"/>
    </source>
</evidence>
<dbReference type="GO" id="GO:0016987">
    <property type="term" value="F:sigma factor activity"/>
    <property type="evidence" value="ECO:0007669"/>
    <property type="project" value="UniProtKB-KW"/>
</dbReference>
<gene>
    <name evidence="11" type="ORF">SAMN05443428_11437</name>
</gene>
<dbReference type="InterPro" id="IPR000394">
    <property type="entry name" value="RNA_pol_sigma_54"/>
</dbReference>
<keyword evidence="2" id="KW-0240">DNA-directed RNA polymerase</keyword>
<dbReference type="Pfam" id="PF04552">
    <property type="entry name" value="Sigma54_DBD"/>
    <property type="match status" value="1"/>
</dbReference>
<keyword evidence="3" id="KW-0808">Transferase</keyword>
<dbReference type="PIRSF" id="PIRSF000774">
    <property type="entry name" value="RpoN"/>
    <property type="match status" value="1"/>
</dbReference>
<reference evidence="12" key="1">
    <citation type="submission" date="2017-02" db="EMBL/GenBank/DDBJ databases">
        <authorList>
            <person name="Varghese N."/>
            <person name="Submissions S."/>
        </authorList>
    </citation>
    <scope>NUCLEOTIDE SEQUENCE [LARGE SCALE GENOMIC DNA]</scope>
    <source>
        <strain evidence="12">USBA 833</strain>
    </source>
</reference>
<evidence type="ECO:0000256" key="8">
    <source>
        <dbReference type="ARBA" id="ARBA00023163"/>
    </source>
</evidence>
<evidence type="ECO:0000259" key="10">
    <source>
        <dbReference type="Pfam" id="PF04963"/>
    </source>
</evidence>
<dbReference type="AlphaFoldDB" id="A0A1T4XWI8"/>
<sequence length="455" mass="53038">MKLDYNLKLQQEQRLIMTQELQLAVKLLQLNSVELNEYVEEQLIENPLLERDEKEKEEKEDKEEIIDFINYLDEYRDEEQNFDEDKEYISPLNFVIKQTSLWDYLKEQLMLSPINKIDRKIGDFVIDCIDENGYLTTDINEISKKLNVNIENVERIISLIQTFEPSGVCSRDIKECLIIQLKNRDIDDPILENIINTMLQEVGEGNIIKIAKENGISNEKALEYINIIKTLDPKPGVRYSSDETKYIVPDVILEKIDGKYVVTVNEDCVPNLKINSLYRKLINNKNCPEYNYVKEKLSSALWLIKSIEQRIETIKKVVTAIVEYQIDFFEYGSDLKPLTLKQIADITSLHESTVSRAVKGKYIQTPKGLFEIKNFFIKGIQTKTGEDISTVRLKERIKEIIKSENIENPLSDQQIADKMNNEGLNISRRTVAKYREEMNIPSSSKRKNNIKSYNL</sequence>
<evidence type="ECO:0000256" key="3">
    <source>
        <dbReference type="ARBA" id="ARBA00022679"/>
    </source>
</evidence>
<evidence type="ECO:0000313" key="11">
    <source>
        <dbReference type="EMBL" id="SKA93568.1"/>
    </source>
</evidence>
<dbReference type="PRINTS" id="PR00045">
    <property type="entry name" value="SIGMA54FCT"/>
</dbReference>
<accession>A0A1T4XWI8</accession>
<dbReference type="EMBL" id="FUYH01000014">
    <property type="protein sequence ID" value="SKA93568.1"/>
    <property type="molecule type" value="Genomic_DNA"/>
</dbReference>
<evidence type="ECO:0000256" key="7">
    <source>
        <dbReference type="ARBA" id="ARBA00023125"/>
    </source>
</evidence>
<keyword evidence="4" id="KW-0548">Nucleotidyltransferase</keyword>
<evidence type="ECO:0000259" key="9">
    <source>
        <dbReference type="Pfam" id="PF04552"/>
    </source>
</evidence>
<dbReference type="GO" id="GO:0016779">
    <property type="term" value="F:nucleotidyltransferase activity"/>
    <property type="evidence" value="ECO:0007669"/>
    <property type="project" value="UniProtKB-KW"/>
</dbReference>
<keyword evidence="6" id="KW-0731">Sigma factor</keyword>
<evidence type="ECO:0000256" key="2">
    <source>
        <dbReference type="ARBA" id="ARBA00022478"/>
    </source>
</evidence>
<dbReference type="PANTHER" id="PTHR32248:SF4">
    <property type="entry name" value="RNA POLYMERASE SIGMA-54 FACTOR"/>
    <property type="match status" value="1"/>
</dbReference>
<dbReference type="GO" id="GO:0006352">
    <property type="term" value="P:DNA-templated transcription initiation"/>
    <property type="evidence" value="ECO:0007669"/>
    <property type="project" value="InterPro"/>
</dbReference>
<dbReference type="GO" id="GO:0003677">
    <property type="term" value="F:DNA binding"/>
    <property type="evidence" value="ECO:0007669"/>
    <property type="project" value="UniProtKB-KW"/>
</dbReference>
<dbReference type="STRING" id="1147123.SAMN05443428_11437"/>
<feature type="domain" description="RNA polymerase sigma factor 54 core-binding" evidence="10">
    <location>
        <begin position="93"/>
        <end position="278"/>
    </location>
</feature>
<proteinExistence type="inferred from homology"/>
<evidence type="ECO:0000313" key="12">
    <source>
        <dbReference type="Proteomes" id="UP000190105"/>
    </source>
</evidence>
<dbReference type="RefSeq" id="WP_179122255.1">
    <property type="nucleotide sequence ID" value="NZ_FUYH01000014.1"/>
</dbReference>
<dbReference type="Proteomes" id="UP000190105">
    <property type="component" value="Unassembled WGS sequence"/>
</dbReference>
<name>A0A1T4XWI8_9CLOT</name>
<evidence type="ECO:0000256" key="5">
    <source>
        <dbReference type="ARBA" id="ARBA00023015"/>
    </source>
</evidence>
<dbReference type="InterPro" id="IPR007046">
    <property type="entry name" value="RNA_pol_sigma_54_core-bd"/>
</dbReference>
<evidence type="ECO:0000256" key="4">
    <source>
        <dbReference type="ARBA" id="ARBA00022695"/>
    </source>
</evidence>
<feature type="domain" description="RNA polymerase sigma factor 54 DNA-binding" evidence="9">
    <location>
        <begin position="291"/>
        <end position="447"/>
    </location>
</feature>
<dbReference type="NCBIfam" id="TIGR02395">
    <property type="entry name" value="rpoN_sigma"/>
    <property type="match status" value="1"/>
</dbReference>
<keyword evidence="7" id="KW-0238">DNA-binding</keyword>
<dbReference type="PANTHER" id="PTHR32248">
    <property type="entry name" value="RNA POLYMERASE SIGMA-54 FACTOR"/>
    <property type="match status" value="1"/>
</dbReference>
<organism evidence="11 12">
    <name type="scientific">Caloramator quimbayensis</name>
    <dbReference type="NCBI Taxonomy" id="1147123"/>
    <lineage>
        <taxon>Bacteria</taxon>
        <taxon>Bacillati</taxon>
        <taxon>Bacillota</taxon>
        <taxon>Clostridia</taxon>
        <taxon>Eubacteriales</taxon>
        <taxon>Clostridiaceae</taxon>
        <taxon>Caloramator</taxon>
    </lineage>
</organism>
<keyword evidence="8" id="KW-0804">Transcription</keyword>
<dbReference type="InterPro" id="IPR038709">
    <property type="entry name" value="RpoN_core-bd_sf"/>
</dbReference>
<dbReference type="InterPro" id="IPR007634">
    <property type="entry name" value="RNA_pol_sigma_54_DNA-bd"/>
</dbReference>